<evidence type="ECO:0000313" key="12">
    <source>
        <dbReference type="Proteomes" id="UP001283361"/>
    </source>
</evidence>
<keyword evidence="10" id="KW-0325">Glycoprotein</keyword>
<dbReference type="Gene3D" id="3.90.550.50">
    <property type="match status" value="1"/>
</dbReference>
<protein>
    <recommendedName>
        <fullName evidence="13">Hexosyltransferase</fullName>
    </recommendedName>
</protein>
<evidence type="ECO:0000256" key="5">
    <source>
        <dbReference type="ARBA" id="ARBA00022692"/>
    </source>
</evidence>
<keyword evidence="5" id="KW-0812">Transmembrane</keyword>
<comment type="caution">
    <text evidence="11">The sequence shown here is derived from an EMBL/GenBank/DDBJ whole genome shotgun (WGS) entry which is preliminary data.</text>
</comment>
<keyword evidence="3" id="KW-0328">Glycosyltransferase</keyword>
<reference evidence="11" key="1">
    <citation type="journal article" date="2023" name="G3 (Bethesda)">
        <title>A reference genome for the long-term kleptoplast-retaining sea slug Elysia crispata morphotype clarki.</title>
        <authorList>
            <person name="Eastman K.E."/>
            <person name="Pendleton A.L."/>
            <person name="Shaikh M.A."/>
            <person name="Suttiyut T."/>
            <person name="Ogas R."/>
            <person name="Tomko P."/>
            <person name="Gavelis G."/>
            <person name="Widhalm J.R."/>
            <person name="Wisecaver J.H."/>
        </authorList>
    </citation>
    <scope>NUCLEOTIDE SEQUENCE</scope>
    <source>
        <strain evidence="11">ECLA1</strain>
    </source>
</reference>
<keyword evidence="7" id="KW-1133">Transmembrane helix</keyword>
<dbReference type="PANTHER" id="PTHR11214:SF364">
    <property type="entry name" value="HEXOSYLTRANSFERASE"/>
    <property type="match status" value="1"/>
</dbReference>
<evidence type="ECO:0000256" key="4">
    <source>
        <dbReference type="ARBA" id="ARBA00022679"/>
    </source>
</evidence>
<dbReference type="FunFam" id="3.90.550.50:FF:000001">
    <property type="entry name" value="Hexosyltransferase"/>
    <property type="match status" value="1"/>
</dbReference>
<evidence type="ECO:0000313" key="11">
    <source>
        <dbReference type="EMBL" id="KAK3800778.1"/>
    </source>
</evidence>
<dbReference type="Proteomes" id="UP001283361">
    <property type="component" value="Unassembled WGS sequence"/>
</dbReference>
<keyword evidence="12" id="KW-1185">Reference proteome</keyword>
<name>A0AAE1B7B5_9GAST</name>
<comment type="similarity">
    <text evidence="2">Belongs to the glycosyltransferase 31 family.</text>
</comment>
<comment type="subcellular location">
    <subcellularLocation>
        <location evidence="1">Golgi apparatus membrane</location>
        <topology evidence="1">Single-pass type II membrane protein</topology>
    </subcellularLocation>
</comment>
<evidence type="ECO:0008006" key="13">
    <source>
        <dbReference type="Google" id="ProtNLM"/>
    </source>
</evidence>
<dbReference type="PANTHER" id="PTHR11214">
    <property type="entry name" value="BETA-1,3-N-ACETYLGLUCOSAMINYLTRANSFERASE"/>
    <property type="match status" value="1"/>
</dbReference>
<dbReference type="Pfam" id="PF01762">
    <property type="entry name" value="Galactosyl_T"/>
    <property type="match status" value="1"/>
</dbReference>
<evidence type="ECO:0000256" key="8">
    <source>
        <dbReference type="ARBA" id="ARBA00023034"/>
    </source>
</evidence>
<keyword evidence="8" id="KW-0333">Golgi apparatus</keyword>
<evidence type="ECO:0000256" key="10">
    <source>
        <dbReference type="ARBA" id="ARBA00023180"/>
    </source>
</evidence>
<proteinExistence type="inferred from homology"/>
<accession>A0AAE1B7B5</accession>
<dbReference type="AlphaFoldDB" id="A0AAE1B7B5"/>
<keyword evidence="4" id="KW-0808">Transferase</keyword>
<keyword evidence="6" id="KW-0735">Signal-anchor</keyword>
<sequence length="601" mass="67356">MFPRPSRVTRLTIVAAAVLSSLAFVYVLTPPLAVSVRGVGLEPTRSIATTPVSKLTIVENFTRKIAKGNVKDTYQAYKAALSEPFHPVNPHDFRYIHNPSEICHGRKRGNQREAENSRVYMNGTGMPGGDFAPVSLLVYIHSAPGNLKKRQAVRQTWAHPTLLRRLDAAVVFLLGRPAMAREQALLDLEANEYGDLVQEDFLDAYRNLTYKGVSALRWVSLFCPSAVFLLKTDDDILVDIVSLVADLRKRYPGYPPSSSEIHGVGAPNSQLSQVRPSRVVLCNLWTRMKVMRDPKSKWFIPPSEFGPDYFPPYCSGSAFVLSADLAPRLYQVSLDKPFFWVDDYYITGVLVNSLGVPHVRYNDVYLLNANLAENQLANDTGKTLFFHVKKLALFLKLWPMLLRRHLDIPDLKDLMPKAHSTPSSIVGVAPAKQYGPGPRNKHYGTTVVFHQTAKSTGEHIAPIKKEGIPLMVKYPHSNTLYVTKNISRNQNSAHNVSSIAVNKSENSNALRKPNEDLSKHDVDSSDFHLHQILVPGGIKSLDPVKKTLSVPSTKQKQYVTPKKLGSIFTHRRRMFFIEPGSSKFRSHDDQMKVDIFRGLAR</sequence>
<evidence type="ECO:0000256" key="3">
    <source>
        <dbReference type="ARBA" id="ARBA00022676"/>
    </source>
</evidence>
<evidence type="ECO:0000256" key="1">
    <source>
        <dbReference type="ARBA" id="ARBA00004323"/>
    </source>
</evidence>
<keyword evidence="9" id="KW-0472">Membrane</keyword>
<dbReference type="GO" id="GO:0000139">
    <property type="term" value="C:Golgi membrane"/>
    <property type="evidence" value="ECO:0007669"/>
    <property type="project" value="UniProtKB-SubCell"/>
</dbReference>
<evidence type="ECO:0000256" key="9">
    <source>
        <dbReference type="ARBA" id="ARBA00023136"/>
    </source>
</evidence>
<evidence type="ECO:0000256" key="2">
    <source>
        <dbReference type="ARBA" id="ARBA00008661"/>
    </source>
</evidence>
<dbReference type="GO" id="GO:0016758">
    <property type="term" value="F:hexosyltransferase activity"/>
    <property type="evidence" value="ECO:0007669"/>
    <property type="project" value="InterPro"/>
</dbReference>
<evidence type="ECO:0000256" key="6">
    <source>
        <dbReference type="ARBA" id="ARBA00022968"/>
    </source>
</evidence>
<evidence type="ECO:0000256" key="7">
    <source>
        <dbReference type="ARBA" id="ARBA00022989"/>
    </source>
</evidence>
<dbReference type="GO" id="GO:0006493">
    <property type="term" value="P:protein O-linked glycosylation"/>
    <property type="evidence" value="ECO:0007669"/>
    <property type="project" value="TreeGrafter"/>
</dbReference>
<organism evidence="11 12">
    <name type="scientific">Elysia crispata</name>
    <name type="common">lettuce slug</name>
    <dbReference type="NCBI Taxonomy" id="231223"/>
    <lineage>
        <taxon>Eukaryota</taxon>
        <taxon>Metazoa</taxon>
        <taxon>Spiralia</taxon>
        <taxon>Lophotrochozoa</taxon>
        <taxon>Mollusca</taxon>
        <taxon>Gastropoda</taxon>
        <taxon>Heterobranchia</taxon>
        <taxon>Euthyneura</taxon>
        <taxon>Panpulmonata</taxon>
        <taxon>Sacoglossa</taxon>
        <taxon>Placobranchoidea</taxon>
        <taxon>Plakobranchidae</taxon>
        <taxon>Elysia</taxon>
    </lineage>
</organism>
<gene>
    <name evidence="11" type="ORF">RRG08_003182</name>
</gene>
<dbReference type="InterPro" id="IPR002659">
    <property type="entry name" value="Glyco_trans_31"/>
</dbReference>
<dbReference type="EMBL" id="JAWDGP010000422">
    <property type="protein sequence ID" value="KAK3800778.1"/>
    <property type="molecule type" value="Genomic_DNA"/>
</dbReference>